<dbReference type="Proteomes" id="UP000054248">
    <property type="component" value="Unassembled WGS sequence"/>
</dbReference>
<evidence type="ECO:0000256" key="11">
    <source>
        <dbReference type="ARBA" id="ARBA00031195"/>
    </source>
</evidence>
<keyword evidence="7" id="KW-0378">Hydrolase</keyword>
<evidence type="ECO:0000256" key="9">
    <source>
        <dbReference type="ARBA" id="ARBA00023098"/>
    </source>
</evidence>
<evidence type="ECO:0000256" key="10">
    <source>
        <dbReference type="ARBA" id="ARBA00029392"/>
    </source>
</evidence>
<gene>
    <name evidence="14" type="ORF">M407DRAFT_21391</name>
</gene>
<reference evidence="15" key="2">
    <citation type="submission" date="2015-01" db="EMBL/GenBank/DDBJ databases">
        <title>Evolutionary Origins and Diversification of the Mycorrhizal Mutualists.</title>
        <authorList>
            <consortium name="DOE Joint Genome Institute"/>
            <consortium name="Mycorrhizal Genomics Consortium"/>
            <person name="Kohler A."/>
            <person name="Kuo A."/>
            <person name="Nagy L.G."/>
            <person name="Floudas D."/>
            <person name="Copeland A."/>
            <person name="Barry K.W."/>
            <person name="Cichocki N."/>
            <person name="Veneault-Fourrey C."/>
            <person name="LaButti K."/>
            <person name="Lindquist E.A."/>
            <person name="Lipzen A."/>
            <person name="Lundell T."/>
            <person name="Morin E."/>
            <person name="Murat C."/>
            <person name="Riley R."/>
            <person name="Ohm R."/>
            <person name="Sun H."/>
            <person name="Tunlid A."/>
            <person name="Henrissat B."/>
            <person name="Grigoriev I.V."/>
            <person name="Hibbett D.S."/>
            <person name="Martin F."/>
        </authorList>
    </citation>
    <scope>NUCLEOTIDE SEQUENCE [LARGE SCALE GENOMIC DNA]</scope>
    <source>
        <strain evidence="15">MUT 4182</strain>
    </source>
</reference>
<keyword evidence="9" id="KW-0443">Lipid metabolism</keyword>
<dbReference type="GO" id="GO:0005737">
    <property type="term" value="C:cytoplasm"/>
    <property type="evidence" value="ECO:0007669"/>
    <property type="project" value="UniProtKB-SubCell"/>
</dbReference>
<keyword evidence="15" id="KW-1185">Reference proteome</keyword>
<comment type="catalytic activity">
    <reaction evidence="12">
        <text>S-hexadecanoyl-L-cysteinyl-[protein] + H2O = L-cysteinyl-[protein] + hexadecanoate + H(+)</text>
        <dbReference type="Rhea" id="RHEA:19233"/>
        <dbReference type="Rhea" id="RHEA-COMP:10131"/>
        <dbReference type="Rhea" id="RHEA-COMP:11032"/>
        <dbReference type="ChEBI" id="CHEBI:7896"/>
        <dbReference type="ChEBI" id="CHEBI:15377"/>
        <dbReference type="ChEBI" id="CHEBI:15378"/>
        <dbReference type="ChEBI" id="CHEBI:29950"/>
        <dbReference type="ChEBI" id="CHEBI:74151"/>
        <dbReference type="EC" id="3.1.2.22"/>
    </reaction>
</comment>
<proteinExistence type="inferred from homology"/>
<keyword evidence="8" id="KW-0276">Fatty acid metabolism</keyword>
<sequence length="243" mass="26459">MAALQSLKYVVVKPKAVHTSTVIFLHGLGDSGYGWEPVAETLAPKFPNTKWILPHAPSTPVTINGGMRMPSWFDIMSLDDFDEEDEPGLLKASRSVNELITEEVDAGISSNKIVLGGFSQGCALGLLTGLTTERKLGGLVALSGWLPLRNKMKAMMSDNARNLPIFWGHGRRDQVVNYEFGVQSVNLLKDTLKIKAVTFNSYNMEHSSHPQEIQDLATWLDNLLKQSPETPAPEGGVGSASAL</sequence>
<dbReference type="GO" id="GO:0008474">
    <property type="term" value="F:palmitoyl-(protein) hydrolase activity"/>
    <property type="evidence" value="ECO:0007669"/>
    <property type="project" value="UniProtKB-EC"/>
</dbReference>
<accession>A0A0C3M743</accession>
<dbReference type="STRING" id="1051891.A0A0C3M743"/>
<protein>
    <recommendedName>
        <fullName evidence="4">Acyl-protein thioesterase 1</fullName>
        <ecNumber evidence="3">3.1.2.22</ecNumber>
    </recommendedName>
    <alternativeName>
        <fullName evidence="11">Palmitoyl-protein hydrolase</fullName>
    </alternativeName>
</protein>
<dbReference type="PANTHER" id="PTHR10655">
    <property type="entry name" value="LYSOPHOSPHOLIPASE-RELATED"/>
    <property type="match status" value="1"/>
</dbReference>
<dbReference type="AlphaFoldDB" id="A0A0C3M743"/>
<comment type="similarity">
    <text evidence="2">Belongs to the AB hydrolase superfamily. AB hydrolase 2 family.</text>
</comment>
<evidence type="ECO:0000256" key="3">
    <source>
        <dbReference type="ARBA" id="ARBA00012423"/>
    </source>
</evidence>
<dbReference type="HOGENOM" id="CLU_049413_3_5_1"/>
<dbReference type="GO" id="GO:0006631">
    <property type="term" value="P:fatty acid metabolic process"/>
    <property type="evidence" value="ECO:0007669"/>
    <property type="project" value="UniProtKB-KW"/>
</dbReference>
<evidence type="ECO:0000256" key="12">
    <source>
        <dbReference type="ARBA" id="ARBA00047337"/>
    </source>
</evidence>
<dbReference type="GO" id="GO:0052689">
    <property type="term" value="F:carboxylic ester hydrolase activity"/>
    <property type="evidence" value="ECO:0007669"/>
    <property type="project" value="UniProtKB-KW"/>
</dbReference>
<feature type="domain" description="Phospholipase/carboxylesterase/thioesterase" evidence="13">
    <location>
        <begin position="10"/>
        <end position="222"/>
    </location>
</feature>
<evidence type="ECO:0000313" key="14">
    <source>
        <dbReference type="EMBL" id="KIO29492.1"/>
    </source>
</evidence>
<evidence type="ECO:0000256" key="5">
    <source>
        <dbReference type="ARBA" id="ARBA00022487"/>
    </source>
</evidence>
<comment type="function">
    <text evidence="10">Hydrolyzes fatty acids from S-acylated cysteine residues in proteins with a strong preference for palmitoylated G-alpha proteins over other acyl substrates. Mediates the deacylation of G-alpha proteins such as GPA1 in vivo, but has weak or no activity toward palmitoylated Ras proteins. Has weak lysophospholipase activity in vitro; however such activity may not exist in vivo.</text>
</comment>
<evidence type="ECO:0000256" key="7">
    <source>
        <dbReference type="ARBA" id="ARBA00022801"/>
    </source>
</evidence>
<dbReference type="OrthoDB" id="2418081at2759"/>
<organism evidence="14 15">
    <name type="scientific">Tulasnella calospora MUT 4182</name>
    <dbReference type="NCBI Taxonomy" id="1051891"/>
    <lineage>
        <taxon>Eukaryota</taxon>
        <taxon>Fungi</taxon>
        <taxon>Dikarya</taxon>
        <taxon>Basidiomycota</taxon>
        <taxon>Agaricomycotina</taxon>
        <taxon>Agaricomycetes</taxon>
        <taxon>Cantharellales</taxon>
        <taxon>Tulasnellaceae</taxon>
        <taxon>Tulasnella</taxon>
    </lineage>
</organism>
<evidence type="ECO:0000259" key="13">
    <source>
        <dbReference type="Pfam" id="PF02230"/>
    </source>
</evidence>
<evidence type="ECO:0000256" key="8">
    <source>
        <dbReference type="ARBA" id="ARBA00022832"/>
    </source>
</evidence>
<dbReference type="Pfam" id="PF02230">
    <property type="entry name" value="Abhydrolase_2"/>
    <property type="match status" value="1"/>
</dbReference>
<keyword evidence="6" id="KW-0963">Cytoplasm</keyword>
<dbReference type="SUPFAM" id="SSF53474">
    <property type="entry name" value="alpha/beta-Hydrolases"/>
    <property type="match status" value="1"/>
</dbReference>
<comment type="subcellular location">
    <subcellularLocation>
        <location evidence="1">Cytoplasm</location>
    </subcellularLocation>
</comment>
<dbReference type="Gene3D" id="3.40.50.1820">
    <property type="entry name" value="alpha/beta hydrolase"/>
    <property type="match status" value="1"/>
</dbReference>
<evidence type="ECO:0000256" key="1">
    <source>
        <dbReference type="ARBA" id="ARBA00004496"/>
    </source>
</evidence>
<name>A0A0C3M743_9AGAM</name>
<evidence type="ECO:0000256" key="6">
    <source>
        <dbReference type="ARBA" id="ARBA00022490"/>
    </source>
</evidence>
<reference evidence="14 15" key="1">
    <citation type="submission" date="2014-04" db="EMBL/GenBank/DDBJ databases">
        <authorList>
            <consortium name="DOE Joint Genome Institute"/>
            <person name="Kuo A."/>
            <person name="Girlanda M."/>
            <person name="Perotto S."/>
            <person name="Kohler A."/>
            <person name="Nagy L.G."/>
            <person name="Floudas D."/>
            <person name="Copeland A."/>
            <person name="Barry K.W."/>
            <person name="Cichocki N."/>
            <person name="Veneault-Fourrey C."/>
            <person name="LaButti K."/>
            <person name="Lindquist E.A."/>
            <person name="Lipzen A."/>
            <person name="Lundell T."/>
            <person name="Morin E."/>
            <person name="Murat C."/>
            <person name="Sun H."/>
            <person name="Tunlid A."/>
            <person name="Henrissat B."/>
            <person name="Grigoriev I.V."/>
            <person name="Hibbett D.S."/>
            <person name="Martin F."/>
            <person name="Nordberg H.P."/>
            <person name="Cantor M.N."/>
            <person name="Hua S.X."/>
        </authorList>
    </citation>
    <scope>NUCLEOTIDE SEQUENCE [LARGE SCALE GENOMIC DNA]</scope>
    <source>
        <strain evidence="14 15">MUT 4182</strain>
    </source>
</reference>
<dbReference type="FunFam" id="3.40.50.1820:FF:000010">
    <property type="entry name" value="Acyl-protein thioesterase 2"/>
    <property type="match status" value="1"/>
</dbReference>
<dbReference type="InterPro" id="IPR003140">
    <property type="entry name" value="PLipase/COase/thioEstase"/>
</dbReference>
<evidence type="ECO:0000313" key="15">
    <source>
        <dbReference type="Proteomes" id="UP000054248"/>
    </source>
</evidence>
<dbReference type="EMBL" id="KN822982">
    <property type="protein sequence ID" value="KIO29492.1"/>
    <property type="molecule type" value="Genomic_DNA"/>
</dbReference>
<keyword evidence="5" id="KW-0719">Serine esterase</keyword>
<evidence type="ECO:0000256" key="2">
    <source>
        <dbReference type="ARBA" id="ARBA00006499"/>
    </source>
</evidence>
<dbReference type="InterPro" id="IPR050565">
    <property type="entry name" value="LYPA1-2/EST-like"/>
</dbReference>
<dbReference type="EC" id="3.1.2.22" evidence="3"/>
<evidence type="ECO:0000256" key="4">
    <source>
        <dbReference type="ARBA" id="ARBA00014923"/>
    </source>
</evidence>
<dbReference type="PANTHER" id="PTHR10655:SF17">
    <property type="entry name" value="LYSOPHOSPHOLIPASE-LIKE PROTEIN 1"/>
    <property type="match status" value="1"/>
</dbReference>
<dbReference type="InterPro" id="IPR029058">
    <property type="entry name" value="AB_hydrolase_fold"/>
</dbReference>